<reference evidence="4" key="1">
    <citation type="submission" date="2015-09" db="EMBL/GenBank/DDBJ databases">
        <authorList>
            <consortium name="Pathogen Informatics"/>
        </authorList>
    </citation>
    <scope>NUCLEOTIDE SEQUENCE [LARGE SCALE GENOMIC DNA]</scope>
    <source>
        <strain evidence="4">Lake Konstanz</strain>
    </source>
</reference>
<proteinExistence type="predicted"/>
<evidence type="ECO:0000313" key="4">
    <source>
        <dbReference type="Proteomes" id="UP000051952"/>
    </source>
</evidence>
<evidence type="ECO:0000256" key="1">
    <source>
        <dbReference type="SAM" id="MobiDB-lite"/>
    </source>
</evidence>
<organism evidence="3 4">
    <name type="scientific">Bodo saltans</name>
    <name type="common">Flagellated protozoan</name>
    <dbReference type="NCBI Taxonomy" id="75058"/>
    <lineage>
        <taxon>Eukaryota</taxon>
        <taxon>Discoba</taxon>
        <taxon>Euglenozoa</taxon>
        <taxon>Kinetoplastea</taxon>
        <taxon>Metakinetoplastina</taxon>
        <taxon>Eubodonida</taxon>
        <taxon>Bodonidae</taxon>
        <taxon>Bodo</taxon>
    </lineage>
</organism>
<name>A0A0S4IH85_BODSA</name>
<protein>
    <submittedName>
        <fullName evidence="3">Transmembrane protein, putative</fullName>
    </submittedName>
</protein>
<feature type="region of interest" description="Disordered" evidence="1">
    <location>
        <begin position="273"/>
        <end position="303"/>
    </location>
</feature>
<sequence>MNVNARRHAKLQRQTWQRTRGPLNNRCRCYCRYICKTYSNTLFCPFTAAPILIVGPTLFFFFFKFVIHSLSLPPSCMHYDPSRYSAPQETVKRHLVDRWTTESRRSYVKRQEQPTVVVEGRPATAPTPVAPPPPQPAPRTITAMVNEVKDLQPQRSLACDSSSKPLGHVDSSSKPFGHVAAVRPPFHCYHADSANVLPPRPVREETYYQQVAEAHAPPATLPTPVTTNRSVRLSAPLGCAGCRFCHRQSSTQQSVSCAEHAEDVSLRRAALVHKRSHVNKGSSRSKGRHHSNKGTSPHAGESNVATISSTQIQTPAAMIAELNHSWSHLRSTSLILCAFCDRVVNRSCDSEESLQRYLESSCGGCGTPGGLMRLLAEDTRKPHTNRAGLPKPNDPPTVPGASDELRPNSRQSRPHTPMDDFADAIELLPGGVVPMEDRRTALGERIRVGRARVPSPARQAAIDMLAELKDGSVKSARLQKWLQEPQSANDSDKAKLCMTWDA</sequence>
<keyword evidence="4" id="KW-1185">Reference proteome</keyword>
<keyword evidence="2 3" id="KW-0812">Transmembrane</keyword>
<feature type="transmembrane region" description="Helical" evidence="2">
    <location>
        <begin position="42"/>
        <end position="67"/>
    </location>
</feature>
<evidence type="ECO:0000313" key="3">
    <source>
        <dbReference type="EMBL" id="CUE60971.1"/>
    </source>
</evidence>
<accession>A0A0S4IH85</accession>
<gene>
    <name evidence="3" type="ORF">BSAL_49695</name>
</gene>
<dbReference type="AlphaFoldDB" id="A0A0S4IH85"/>
<dbReference type="VEuPathDB" id="TriTrypDB:BSAL_49695"/>
<keyword evidence="2" id="KW-1133">Transmembrane helix</keyword>
<feature type="region of interest" description="Disordered" evidence="1">
    <location>
        <begin position="382"/>
        <end position="418"/>
    </location>
</feature>
<dbReference type="Proteomes" id="UP000051952">
    <property type="component" value="Unassembled WGS sequence"/>
</dbReference>
<feature type="compositionally biased region" description="Basic residues" evidence="1">
    <location>
        <begin position="273"/>
        <end position="292"/>
    </location>
</feature>
<dbReference type="EMBL" id="CYKH01000024">
    <property type="protein sequence ID" value="CUE60971.1"/>
    <property type="molecule type" value="Genomic_DNA"/>
</dbReference>
<evidence type="ECO:0000256" key="2">
    <source>
        <dbReference type="SAM" id="Phobius"/>
    </source>
</evidence>
<keyword evidence="2" id="KW-0472">Membrane</keyword>